<dbReference type="GO" id="GO:0006094">
    <property type="term" value="P:gluconeogenesis"/>
    <property type="evidence" value="ECO:0007669"/>
    <property type="project" value="UniProtKB-UniRule"/>
</dbReference>
<dbReference type="EMBL" id="MFKF01000228">
    <property type="protein sequence ID" value="OGG49608.1"/>
    <property type="molecule type" value="Genomic_DNA"/>
</dbReference>
<dbReference type="UniPathway" id="UPA00109">
    <property type="reaction ID" value="UER00181"/>
</dbReference>
<dbReference type="CDD" id="cd05015">
    <property type="entry name" value="SIS_PGI_1"/>
    <property type="match status" value="1"/>
</dbReference>
<dbReference type="InterPro" id="IPR035476">
    <property type="entry name" value="SIS_PGI_1"/>
</dbReference>
<feature type="active site" description="Proton donor" evidence="8">
    <location>
        <position position="286"/>
    </location>
</feature>
<comment type="caution">
    <text evidence="10">The sequence shown here is derived from an EMBL/GenBank/DDBJ whole genome shotgun (WGS) entry which is preliminary data.</text>
</comment>
<dbReference type="Gene3D" id="3.40.50.10490">
    <property type="entry name" value="Glucose-6-phosphate isomerase like protein, domain 1"/>
    <property type="match status" value="2"/>
</dbReference>
<dbReference type="GO" id="GO:0051156">
    <property type="term" value="P:glucose 6-phosphate metabolic process"/>
    <property type="evidence" value="ECO:0007669"/>
    <property type="project" value="TreeGrafter"/>
</dbReference>
<dbReference type="Pfam" id="PF00342">
    <property type="entry name" value="PGI"/>
    <property type="match status" value="1"/>
</dbReference>
<dbReference type="GO" id="GO:0005829">
    <property type="term" value="C:cytosol"/>
    <property type="evidence" value="ECO:0007669"/>
    <property type="project" value="TreeGrafter"/>
</dbReference>
<keyword evidence="3 8" id="KW-0312">Gluconeogenesis</keyword>
<evidence type="ECO:0000313" key="11">
    <source>
        <dbReference type="Proteomes" id="UP000178606"/>
    </source>
</evidence>
<comment type="subcellular location">
    <subcellularLocation>
        <location evidence="8">Cytoplasm</location>
    </subcellularLocation>
</comment>
<dbReference type="InterPro" id="IPR046348">
    <property type="entry name" value="SIS_dom_sf"/>
</dbReference>
<dbReference type="FunFam" id="3.40.50.10490:FF:000016">
    <property type="entry name" value="Glucose-6-phosphate isomerase"/>
    <property type="match status" value="1"/>
</dbReference>
<dbReference type="PANTHER" id="PTHR11469">
    <property type="entry name" value="GLUCOSE-6-PHOSPHATE ISOMERASE"/>
    <property type="match status" value="1"/>
</dbReference>
<feature type="active site" evidence="8">
    <location>
        <position position="315"/>
    </location>
</feature>
<dbReference type="Proteomes" id="UP000178606">
    <property type="component" value="Unassembled WGS sequence"/>
</dbReference>
<dbReference type="GO" id="GO:0097367">
    <property type="term" value="F:carbohydrate derivative binding"/>
    <property type="evidence" value="ECO:0007669"/>
    <property type="project" value="InterPro"/>
</dbReference>
<dbReference type="PROSITE" id="PS00765">
    <property type="entry name" value="P_GLUCOSE_ISOMERASE_1"/>
    <property type="match status" value="1"/>
</dbReference>
<organism evidence="10 11">
    <name type="scientific">Handelsmanbacteria sp. (strain RIFCSPLOWO2_12_FULL_64_10)</name>
    <dbReference type="NCBI Taxonomy" id="1817868"/>
    <lineage>
        <taxon>Bacteria</taxon>
        <taxon>Candidatus Handelsmaniibacteriota</taxon>
    </lineage>
</organism>
<evidence type="ECO:0000256" key="1">
    <source>
        <dbReference type="ARBA" id="ARBA00004926"/>
    </source>
</evidence>
<dbReference type="AlphaFoldDB" id="A0A1F6CKL2"/>
<comment type="pathway">
    <text evidence="8">Carbohydrate biosynthesis; gluconeogenesis.</text>
</comment>
<dbReference type="GO" id="GO:0004347">
    <property type="term" value="F:glucose-6-phosphate isomerase activity"/>
    <property type="evidence" value="ECO:0007669"/>
    <property type="project" value="UniProtKB-UniRule"/>
</dbReference>
<name>A0A1F6CKL2_HANXR</name>
<evidence type="ECO:0000256" key="3">
    <source>
        <dbReference type="ARBA" id="ARBA00022432"/>
    </source>
</evidence>
<dbReference type="EC" id="5.3.1.9" evidence="8"/>
<evidence type="ECO:0000256" key="7">
    <source>
        <dbReference type="ARBA" id="ARBA00029321"/>
    </source>
</evidence>
<evidence type="ECO:0000256" key="5">
    <source>
        <dbReference type="ARBA" id="ARBA00023152"/>
    </source>
</evidence>
<evidence type="ECO:0000313" key="10">
    <source>
        <dbReference type="EMBL" id="OGG49608.1"/>
    </source>
</evidence>
<accession>A0A1F6CKL2</accession>
<proteinExistence type="inferred from homology"/>
<reference evidence="10 11" key="1">
    <citation type="journal article" date="2016" name="Nat. Commun.">
        <title>Thousands of microbial genomes shed light on interconnected biogeochemical processes in an aquifer system.</title>
        <authorList>
            <person name="Anantharaman K."/>
            <person name="Brown C.T."/>
            <person name="Hug L.A."/>
            <person name="Sharon I."/>
            <person name="Castelle C.J."/>
            <person name="Probst A.J."/>
            <person name="Thomas B.C."/>
            <person name="Singh A."/>
            <person name="Wilkins M.J."/>
            <person name="Karaoz U."/>
            <person name="Brodie E.L."/>
            <person name="Williams K.H."/>
            <person name="Hubbard S.S."/>
            <person name="Banfield J.F."/>
        </authorList>
    </citation>
    <scope>NUCLEOTIDE SEQUENCE [LARGE SCALE GENOMIC DNA]</scope>
    <source>
        <strain evidence="11">RIFCSPLOWO2_12_FULL_64_10</strain>
    </source>
</reference>
<dbReference type="PROSITE" id="PS51463">
    <property type="entry name" value="P_GLUCOSE_ISOMERASE_3"/>
    <property type="match status" value="1"/>
</dbReference>
<comment type="function">
    <text evidence="8">Catalyzes the reversible isomerization of glucose-6-phosphate to fructose-6-phosphate.</text>
</comment>
<dbReference type="InterPro" id="IPR001672">
    <property type="entry name" value="G6P_Isomerase"/>
</dbReference>
<sequence>MQIDFKNMISSVEGADRITWAEVEALRARGEAIDADLRARRERGDLPFYDLPYQDVTPVLAYAEQARRRFENFVVVGIGGSALGNIALQTALRHPHHNLLPKEKRGGARMFFPDNIDPDLVGGLLDAIDPRETLFNVITKSGSTAETMSAFLLVRQALMDAVGDRWREHVVATTDPEKGDLRQIAREEGLTAFDIPEKVGGRFSVLTPVGLLSAAVSGVDIRALLSGAAEMDDRLKAAPLDRNPAYVCAALLYLADVRKGRRIVVMMPYVQALKDVSDWFRQLWAESLGKRLSLAGEVVHVGQTPVKAIGATDQHSQMQLYVEGPHDKVVVFLAVERYGRTLAFPAAYEEKASLGYFAGKTMNELIQAERVATALALTQRQRPNMTVTLPEVSPQAVGQLLYLLEAQTLYAGGLYNVDPLDQPGVEAGKVATYALMGRKGYERQRAEILREIASDERYLL</sequence>
<evidence type="ECO:0000256" key="4">
    <source>
        <dbReference type="ARBA" id="ARBA00022490"/>
    </source>
</evidence>
<comment type="similarity">
    <text evidence="2 8 9">Belongs to the GPI family.</text>
</comment>
<evidence type="ECO:0000256" key="2">
    <source>
        <dbReference type="ARBA" id="ARBA00006604"/>
    </source>
</evidence>
<dbReference type="PANTHER" id="PTHR11469:SF1">
    <property type="entry name" value="GLUCOSE-6-PHOSPHATE ISOMERASE"/>
    <property type="match status" value="1"/>
</dbReference>
<dbReference type="SUPFAM" id="SSF53697">
    <property type="entry name" value="SIS domain"/>
    <property type="match status" value="1"/>
</dbReference>
<dbReference type="UniPathway" id="UPA00138"/>
<dbReference type="CDD" id="cd05016">
    <property type="entry name" value="SIS_PGI_2"/>
    <property type="match status" value="1"/>
</dbReference>
<protein>
    <recommendedName>
        <fullName evidence="8">Glucose-6-phosphate isomerase</fullName>
        <shortName evidence="8">GPI</shortName>
        <ecNumber evidence="8">5.3.1.9</ecNumber>
    </recommendedName>
    <alternativeName>
        <fullName evidence="8">Phosphoglucose isomerase</fullName>
        <shortName evidence="8">PGI</shortName>
    </alternativeName>
    <alternativeName>
        <fullName evidence="8">Phosphohexose isomerase</fullName>
        <shortName evidence="8">PHI</shortName>
    </alternativeName>
</protein>
<feature type="active site" evidence="8">
    <location>
        <position position="429"/>
    </location>
</feature>
<dbReference type="GO" id="GO:0006096">
    <property type="term" value="P:glycolytic process"/>
    <property type="evidence" value="ECO:0007669"/>
    <property type="project" value="UniProtKB-UniRule"/>
</dbReference>
<evidence type="ECO:0000256" key="9">
    <source>
        <dbReference type="RuleBase" id="RU000612"/>
    </source>
</evidence>
<dbReference type="InterPro" id="IPR035482">
    <property type="entry name" value="SIS_PGI_2"/>
</dbReference>
<keyword evidence="6 8" id="KW-0413">Isomerase</keyword>
<dbReference type="InterPro" id="IPR018189">
    <property type="entry name" value="Phosphoglucose_isomerase_CS"/>
</dbReference>
<dbReference type="GO" id="GO:0048029">
    <property type="term" value="F:monosaccharide binding"/>
    <property type="evidence" value="ECO:0007669"/>
    <property type="project" value="TreeGrafter"/>
</dbReference>
<evidence type="ECO:0000256" key="8">
    <source>
        <dbReference type="HAMAP-Rule" id="MF_00473"/>
    </source>
</evidence>
<keyword evidence="5 8" id="KW-0324">Glycolysis</keyword>
<evidence type="ECO:0000256" key="6">
    <source>
        <dbReference type="ARBA" id="ARBA00023235"/>
    </source>
</evidence>
<dbReference type="PRINTS" id="PR00662">
    <property type="entry name" value="G6PISOMERASE"/>
</dbReference>
<comment type="catalytic activity">
    <reaction evidence="7 8 9">
        <text>alpha-D-glucose 6-phosphate = beta-D-fructose 6-phosphate</text>
        <dbReference type="Rhea" id="RHEA:11816"/>
        <dbReference type="ChEBI" id="CHEBI:57634"/>
        <dbReference type="ChEBI" id="CHEBI:58225"/>
        <dbReference type="EC" id="5.3.1.9"/>
    </reaction>
</comment>
<comment type="pathway">
    <text evidence="1 8 9">Carbohydrate degradation; glycolysis; D-glyceraldehyde 3-phosphate and glycerone phosphate from D-glucose: step 2/4.</text>
</comment>
<dbReference type="HAMAP" id="MF_00473">
    <property type="entry name" value="G6P_isomerase"/>
    <property type="match status" value="1"/>
</dbReference>
<keyword evidence="4 8" id="KW-0963">Cytoplasm</keyword>
<gene>
    <name evidence="8" type="primary">pgi</name>
    <name evidence="10" type="ORF">A3F84_07345</name>
</gene>